<dbReference type="GO" id="GO:0008990">
    <property type="term" value="F:rRNA (guanine-N2-)-methyltransferase activity"/>
    <property type="evidence" value="ECO:0007669"/>
    <property type="project" value="InterPro"/>
</dbReference>
<dbReference type="Gene3D" id="3.40.50.150">
    <property type="entry name" value="Vaccinia Virus protein VP39"/>
    <property type="match status" value="1"/>
</dbReference>
<name>A0A937M2W5_9GAMM</name>
<accession>A0A937M2W5</accession>
<dbReference type="SUPFAM" id="SSF53335">
    <property type="entry name" value="S-adenosyl-L-methionine-dependent methyltransferases"/>
    <property type="match status" value="1"/>
</dbReference>
<dbReference type="InterPro" id="IPR029063">
    <property type="entry name" value="SAM-dependent_MTases_sf"/>
</dbReference>
<sequence length="244" mass="28078">MNCVVWIDSLEFKKELEFIAKDLNIDLVTKYPEYGSIISYDKSGLYFVNDVNSPADILYVDFLTGSMGWRLKRSDHESLLKKTLGKSKNCLTIFDGTAGFLSDALIFLSLGHKVIACEQSKILYFLVKNACDRAKEELPFLSNLNLIHGNSFEVYKDQNNIDAIYLDPLYPETKKHILRAGNIHAIKNILKIEKIDDMADTLFTKFKKLQYKKIILKRPIKGKKICNNINYQIKGKSTRFDVYI</sequence>
<dbReference type="PANTHER" id="PTHR36112:SF1">
    <property type="entry name" value="RIBOSOMAL RNA SMALL SUBUNIT METHYLTRANSFERASE J"/>
    <property type="match status" value="1"/>
</dbReference>
<dbReference type="Proteomes" id="UP000705230">
    <property type="component" value="Unassembled WGS sequence"/>
</dbReference>
<gene>
    <name evidence="1" type="ORF">ISR29_05615</name>
</gene>
<keyword evidence="1" id="KW-0808">Transferase</keyword>
<reference evidence="1" key="1">
    <citation type="submission" date="2020-10" db="EMBL/GenBank/DDBJ databases">
        <title>Microbiome of the Black Sea water column analyzed by genome centric metagenomics.</title>
        <authorList>
            <person name="Cabello-Yeves P.J."/>
            <person name="Callieri C."/>
            <person name="Picazo A."/>
            <person name="Mehrshad M."/>
            <person name="Haro-Moreno J.M."/>
            <person name="Roda-Garcia J."/>
            <person name="Dzembekova N."/>
            <person name="Slabakova V."/>
            <person name="Slabakova N."/>
            <person name="Moncheva S."/>
            <person name="Rodriguez-Valera F."/>
        </authorList>
    </citation>
    <scope>NUCLEOTIDE SEQUENCE</scope>
    <source>
        <strain evidence="1">BS30m-G43</strain>
    </source>
</reference>
<dbReference type="Pfam" id="PF04445">
    <property type="entry name" value="SAM_MT"/>
    <property type="match status" value="1"/>
</dbReference>
<dbReference type="AlphaFoldDB" id="A0A937M2W5"/>
<protein>
    <submittedName>
        <fullName evidence="1">Class I SAM-dependent methyltransferase</fullName>
    </submittedName>
</protein>
<keyword evidence="1" id="KW-0489">Methyltransferase</keyword>
<organism evidence="1 2">
    <name type="scientific">SAR86 cluster bacterium</name>
    <dbReference type="NCBI Taxonomy" id="2030880"/>
    <lineage>
        <taxon>Bacteria</taxon>
        <taxon>Pseudomonadati</taxon>
        <taxon>Pseudomonadota</taxon>
        <taxon>Gammaproteobacteria</taxon>
        <taxon>SAR86 cluster</taxon>
    </lineage>
</organism>
<evidence type="ECO:0000313" key="2">
    <source>
        <dbReference type="Proteomes" id="UP000705230"/>
    </source>
</evidence>
<dbReference type="EMBL" id="JADHSG010000009">
    <property type="protein sequence ID" value="MBL6903663.1"/>
    <property type="molecule type" value="Genomic_DNA"/>
</dbReference>
<comment type="caution">
    <text evidence="1">The sequence shown here is derived from an EMBL/GenBank/DDBJ whole genome shotgun (WGS) entry which is preliminary data.</text>
</comment>
<dbReference type="PANTHER" id="PTHR36112">
    <property type="entry name" value="RIBOSOMAL RNA SMALL SUBUNIT METHYLTRANSFERASE J"/>
    <property type="match status" value="1"/>
</dbReference>
<dbReference type="InterPro" id="IPR007536">
    <property type="entry name" value="16SrRNA_methylTrfase_J"/>
</dbReference>
<evidence type="ECO:0000313" key="1">
    <source>
        <dbReference type="EMBL" id="MBL6903663.1"/>
    </source>
</evidence>
<proteinExistence type="predicted"/>